<proteinExistence type="inferred from homology"/>
<dbReference type="GO" id="GO:0005886">
    <property type="term" value="C:plasma membrane"/>
    <property type="evidence" value="ECO:0007669"/>
    <property type="project" value="TreeGrafter"/>
</dbReference>
<evidence type="ECO:0000256" key="6">
    <source>
        <dbReference type="RuleBase" id="RU000477"/>
    </source>
</evidence>
<evidence type="ECO:0000313" key="8">
    <source>
        <dbReference type="EMBL" id="KRM08553.1"/>
    </source>
</evidence>
<feature type="transmembrane region" description="Helical" evidence="7">
    <location>
        <begin position="151"/>
        <end position="175"/>
    </location>
</feature>
<dbReference type="InterPro" id="IPR023271">
    <property type="entry name" value="Aquaporin-like"/>
</dbReference>
<dbReference type="PANTHER" id="PTHR19139">
    <property type="entry name" value="AQUAPORIN TRANSPORTER"/>
    <property type="match status" value="1"/>
</dbReference>
<feature type="transmembrane region" description="Helical" evidence="7">
    <location>
        <begin position="12"/>
        <end position="29"/>
    </location>
</feature>
<dbReference type="EMBL" id="AZFX01000087">
    <property type="protein sequence ID" value="KRM08553.1"/>
    <property type="molecule type" value="Genomic_DNA"/>
</dbReference>
<dbReference type="PATRIC" id="fig|1423735.3.peg.653"/>
<dbReference type="SUPFAM" id="SSF81338">
    <property type="entry name" value="Aquaporin-like"/>
    <property type="match status" value="1"/>
</dbReference>
<evidence type="ECO:0000256" key="7">
    <source>
        <dbReference type="SAM" id="Phobius"/>
    </source>
</evidence>
<dbReference type="AlphaFoldDB" id="A0A0R1VZG9"/>
<dbReference type="PANTHER" id="PTHR19139:SF199">
    <property type="entry name" value="MIP17260P"/>
    <property type="match status" value="1"/>
</dbReference>
<evidence type="ECO:0000256" key="2">
    <source>
        <dbReference type="ARBA" id="ARBA00006175"/>
    </source>
</evidence>
<keyword evidence="5 7" id="KW-0472">Membrane</keyword>
<dbReference type="Pfam" id="PF00230">
    <property type="entry name" value="MIP"/>
    <property type="match status" value="1"/>
</dbReference>
<dbReference type="GO" id="GO:0015250">
    <property type="term" value="F:water channel activity"/>
    <property type="evidence" value="ECO:0007669"/>
    <property type="project" value="TreeGrafter"/>
</dbReference>
<feature type="transmembrane region" description="Helical" evidence="7">
    <location>
        <begin position="35"/>
        <end position="57"/>
    </location>
</feature>
<comment type="similarity">
    <text evidence="2 6">Belongs to the MIP/aquaporin (TC 1.A.8) family.</text>
</comment>
<name>A0A0R1VZG9_9LACO</name>
<feature type="transmembrane region" description="Helical" evidence="7">
    <location>
        <begin position="78"/>
        <end position="100"/>
    </location>
</feature>
<dbReference type="InterPro" id="IPR000425">
    <property type="entry name" value="MIP"/>
</dbReference>
<evidence type="ECO:0000313" key="9">
    <source>
        <dbReference type="Proteomes" id="UP000051315"/>
    </source>
</evidence>
<dbReference type="PRINTS" id="PR00783">
    <property type="entry name" value="MINTRINSICP"/>
</dbReference>
<evidence type="ECO:0000256" key="5">
    <source>
        <dbReference type="ARBA" id="ARBA00023136"/>
    </source>
</evidence>
<reference evidence="8 9" key="1">
    <citation type="journal article" date="2015" name="Genome Announc.">
        <title>Expanding the biotechnology potential of lactobacilli through comparative genomics of 213 strains and associated genera.</title>
        <authorList>
            <person name="Sun Z."/>
            <person name="Harris H.M."/>
            <person name="McCann A."/>
            <person name="Guo C."/>
            <person name="Argimon S."/>
            <person name="Zhang W."/>
            <person name="Yang X."/>
            <person name="Jeffery I.B."/>
            <person name="Cooney J.C."/>
            <person name="Kagawa T.F."/>
            <person name="Liu W."/>
            <person name="Song Y."/>
            <person name="Salvetti E."/>
            <person name="Wrobel A."/>
            <person name="Rasinkangas P."/>
            <person name="Parkhill J."/>
            <person name="Rea M.C."/>
            <person name="O'Sullivan O."/>
            <person name="Ritari J."/>
            <person name="Douillard F.P."/>
            <person name="Paul Ross R."/>
            <person name="Yang R."/>
            <person name="Briner A.E."/>
            <person name="Felis G.E."/>
            <person name="de Vos W.M."/>
            <person name="Barrangou R."/>
            <person name="Klaenhammer T.R."/>
            <person name="Caufield P.W."/>
            <person name="Cui Y."/>
            <person name="Zhang H."/>
            <person name="O'Toole P.W."/>
        </authorList>
    </citation>
    <scope>NUCLEOTIDE SEQUENCE [LARGE SCALE GENOMIC DNA]</scope>
    <source>
        <strain evidence="8 9">DSM 17758</strain>
    </source>
</reference>
<sequence length="221" mass="23137">MNLLLRKYLSEFLGTFFLILLGTSAVTIAKGDTLTIAIAFGLAITISAYAFGGISGGHFNPAVTTAMLINKRISAMDAVGYIISQVLGATVASLFVKIFVGALKLPTNQLGQTDFPKISGGVAFLVEVLATFMFLMIILNVTSKDHGDAHFAGLVIGVSLSLLIVFALNLTGASLNPARSFGPAIFAGGSALKHLWLYIIAPEVGAVLAAYCSRFFLGSEA</sequence>
<feature type="transmembrane region" description="Helical" evidence="7">
    <location>
        <begin position="195"/>
        <end position="217"/>
    </location>
</feature>
<dbReference type="Gene3D" id="1.20.1080.10">
    <property type="entry name" value="Glycerol uptake facilitator protein"/>
    <property type="match status" value="1"/>
</dbReference>
<accession>A0A0R1VZG9</accession>
<keyword evidence="9" id="KW-1185">Reference proteome</keyword>
<evidence type="ECO:0000256" key="4">
    <source>
        <dbReference type="ARBA" id="ARBA00022989"/>
    </source>
</evidence>
<organism evidence="8 9">
    <name type="scientific">Lapidilactobacillus concavus DSM 17758</name>
    <dbReference type="NCBI Taxonomy" id="1423735"/>
    <lineage>
        <taxon>Bacteria</taxon>
        <taxon>Bacillati</taxon>
        <taxon>Bacillota</taxon>
        <taxon>Bacilli</taxon>
        <taxon>Lactobacillales</taxon>
        <taxon>Lactobacillaceae</taxon>
        <taxon>Lapidilactobacillus</taxon>
    </lineage>
</organism>
<gene>
    <name evidence="8" type="ORF">FC15_GL000625</name>
</gene>
<feature type="transmembrane region" description="Helical" evidence="7">
    <location>
        <begin position="120"/>
        <end position="139"/>
    </location>
</feature>
<keyword evidence="4 7" id="KW-1133">Transmembrane helix</keyword>
<comment type="subcellular location">
    <subcellularLocation>
        <location evidence="1">Membrane</location>
        <topology evidence="1">Multi-pass membrane protein</topology>
    </subcellularLocation>
</comment>
<dbReference type="InterPro" id="IPR034294">
    <property type="entry name" value="Aquaporin_transptr"/>
</dbReference>
<keyword evidence="6" id="KW-0813">Transport</keyword>
<dbReference type="Proteomes" id="UP000051315">
    <property type="component" value="Unassembled WGS sequence"/>
</dbReference>
<dbReference type="STRING" id="1423735.FC15_GL000625"/>
<protein>
    <submittedName>
        <fullName evidence="8">Glycerol uptake facilitator related permease</fullName>
    </submittedName>
</protein>
<keyword evidence="3 6" id="KW-0812">Transmembrane</keyword>
<comment type="caution">
    <text evidence="8">The sequence shown here is derived from an EMBL/GenBank/DDBJ whole genome shotgun (WGS) entry which is preliminary data.</text>
</comment>
<evidence type="ECO:0000256" key="1">
    <source>
        <dbReference type="ARBA" id="ARBA00004141"/>
    </source>
</evidence>
<evidence type="ECO:0000256" key="3">
    <source>
        <dbReference type="ARBA" id="ARBA00022692"/>
    </source>
</evidence>